<dbReference type="InterPro" id="IPR013096">
    <property type="entry name" value="Cupin_2"/>
</dbReference>
<dbReference type="PANTHER" id="PTHR37694">
    <property type="entry name" value="SLR8022 PROTEIN"/>
    <property type="match status" value="1"/>
</dbReference>
<dbReference type="InterPro" id="IPR014710">
    <property type="entry name" value="RmlC-like_jellyroll"/>
</dbReference>
<name>A0ABX7XB55_9FLAO</name>
<evidence type="ECO:0000313" key="2">
    <source>
        <dbReference type="EMBL" id="QTV05034.1"/>
    </source>
</evidence>
<dbReference type="PANTHER" id="PTHR37694:SF1">
    <property type="entry name" value="SLR8022 PROTEIN"/>
    <property type="match status" value="1"/>
</dbReference>
<keyword evidence="3" id="KW-1185">Reference proteome</keyword>
<dbReference type="SUPFAM" id="SSF51182">
    <property type="entry name" value="RmlC-like cupins"/>
    <property type="match status" value="1"/>
</dbReference>
<feature type="domain" description="Cupin type-2" evidence="1">
    <location>
        <begin position="35"/>
        <end position="96"/>
    </location>
</feature>
<dbReference type="Pfam" id="PF07883">
    <property type="entry name" value="Cupin_2"/>
    <property type="match status" value="1"/>
</dbReference>
<dbReference type="Proteomes" id="UP000672011">
    <property type="component" value="Chromosome"/>
</dbReference>
<sequence>MDKLSFNDEIEFNENHVISKVIVETSFSKEIRILIKSGQVMKEHKTPFPIIIHIIQGNLKLGVQSEMYDMKDGDIIALDGNIPHNLIAVEDSIVRLTLSKHDKVERVKSVLEN</sequence>
<reference evidence="3" key="2">
    <citation type="submission" date="2021-04" db="EMBL/GenBank/DDBJ databases">
        <title>Taxonomy of Flavobacteriaceae bacterium ZY171143.</title>
        <authorList>
            <person name="Li F."/>
        </authorList>
    </citation>
    <scope>NUCLEOTIDE SEQUENCE [LARGE SCALE GENOMIC DNA]</scope>
    <source>
        <strain evidence="3">ZY171143</strain>
    </source>
</reference>
<dbReference type="InterPro" id="IPR011051">
    <property type="entry name" value="RmlC_Cupin_sf"/>
</dbReference>
<evidence type="ECO:0000259" key="1">
    <source>
        <dbReference type="Pfam" id="PF07883"/>
    </source>
</evidence>
<proteinExistence type="predicted"/>
<dbReference type="RefSeq" id="WP_230475667.1">
    <property type="nucleotide sequence ID" value="NZ_CP072842.1"/>
</dbReference>
<evidence type="ECO:0000313" key="3">
    <source>
        <dbReference type="Proteomes" id="UP000672011"/>
    </source>
</evidence>
<gene>
    <name evidence="2" type="ORF">J9309_09560</name>
</gene>
<dbReference type="Gene3D" id="2.60.120.10">
    <property type="entry name" value="Jelly Rolls"/>
    <property type="match status" value="1"/>
</dbReference>
<organism evidence="2 3">
    <name type="scientific">Faecalibacter bovis</name>
    <dbReference type="NCBI Taxonomy" id="2898187"/>
    <lineage>
        <taxon>Bacteria</taxon>
        <taxon>Pseudomonadati</taxon>
        <taxon>Bacteroidota</taxon>
        <taxon>Flavobacteriia</taxon>
        <taxon>Flavobacteriales</taxon>
        <taxon>Weeksellaceae</taxon>
        <taxon>Faecalibacter</taxon>
    </lineage>
</organism>
<accession>A0ABX7XB55</accession>
<dbReference type="EMBL" id="CP072842">
    <property type="protein sequence ID" value="QTV05034.1"/>
    <property type="molecule type" value="Genomic_DNA"/>
</dbReference>
<protein>
    <submittedName>
        <fullName evidence="2">Cupin domain-containing protein</fullName>
    </submittedName>
</protein>
<reference evidence="2 3" key="1">
    <citation type="journal article" date="2021" name="Int. J. Syst. Evol. Microbiol.">
        <title>Faecalibacter bovis sp. nov., isolated from cow faeces.</title>
        <authorList>
            <person name="Li F."/>
            <person name="Zhao W."/>
            <person name="Hong Q."/>
            <person name="Shao Q."/>
            <person name="Song J."/>
            <person name="Yang S."/>
        </authorList>
    </citation>
    <scope>NUCLEOTIDE SEQUENCE [LARGE SCALE GENOMIC DNA]</scope>
    <source>
        <strain evidence="2 3">ZY171143</strain>
    </source>
</reference>